<sequence length="138" mass="14781">MLYVCTIVGGGWPLRSEKEGRWMAGAWDDPGMPRSSNDKVPRDYVADGAWPRAALVPDAPVSAHYGQAFARNLEHALAVSGHSLRTLGEATGINHSTVSRVLHGKVMPDLGTLARLEAAFGFQIWPGPGALPQADVPR</sequence>
<dbReference type="InterPro" id="IPR010982">
    <property type="entry name" value="Lambda_DNA-bd_dom_sf"/>
</dbReference>
<keyword evidence="3" id="KW-1185">Reference proteome</keyword>
<dbReference type="PROSITE" id="PS50943">
    <property type="entry name" value="HTH_CROC1"/>
    <property type="match status" value="1"/>
</dbReference>
<dbReference type="OrthoDB" id="4734764at2"/>
<organism evidence="2 3">
    <name type="scientific">Streptomyces benahoarensis</name>
    <dbReference type="NCBI Taxonomy" id="2595054"/>
    <lineage>
        <taxon>Bacteria</taxon>
        <taxon>Bacillati</taxon>
        <taxon>Actinomycetota</taxon>
        <taxon>Actinomycetes</taxon>
        <taxon>Kitasatosporales</taxon>
        <taxon>Streptomycetaceae</taxon>
        <taxon>Streptomyces</taxon>
    </lineage>
</organism>
<evidence type="ECO:0000313" key="2">
    <source>
        <dbReference type="EMBL" id="TSB38439.1"/>
    </source>
</evidence>
<name>A0A553ZAI0_9ACTN</name>
<dbReference type="InterPro" id="IPR001387">
    <property type="entry name" value="Cro/C1-type_HTH"/>
</dbReference>
<evidence type="ECO:0000259" key="1">
    <source>
        <dbReference type="PROSITE" id="PS50943"/>
    </source>
</evidence>
<dbReference type="Gene3D" id="1.10.260.40">
    <property type="entry name" value="lambda repressor-like DNA-binding domains"/>
    <property type="match status" value="1"/>
</dbReference>
<dbReference type="CDD" id="cd00093">
    <property type="entry name" value="HTH_XRE"/>
    <property type="match status" value="1"/>
</dbReference>
<dbReference type="SUPFAM" id="SSF47413">
    <property type="entry name" value="lambda repressor-like DNA-binding domains"/>
    <property type="match status" value="1"/>
</dbReference>
<dbReference type="GO" id="GO:0003677">
    <property type="term" value="F:DNA binding"/>
    <property type="evidence" value="ECO:0007669"/>
    <property type="project" value="InterPro"/>
</dbReference>
<dbReference type="EMBL" id="VKLS01000207">
    <property type="protein sequence ID" value="TSB38439.1"/>
    <property type="molecule type" value="Genomic_DNA"/>
</dbReference>
<dbReference type="Pfam" id="PF01381">
    <property type="entry name" value="HTH_3"/>
    <property type="match status" value="1"/>
</dbReference>
<reference evidence="2 3" key="1">
    <citation type="submission" date="2019-07" db="EMBL/GenBank/DDBJ databases">
        <title>Draft genome for Streptomyces benahoarensis MZ03-48.</title>
        <authorList>
            <person name="Gonzalez-Pimentel J.L."/>
        </authorList>
    </citation>
    <scope>NUCLEOTIDE SEQUENCE [LARGE SCALE GENOMIC DNA]</scope>
    <source>
        <strain evidence="2 3">MZ03-48</strain>
    </source>
</reference>
<feature type="domain" description="HTH cro/C1-type" evidence="1">
    <location>
        <begin position="83"/>
        <end position="131"/>
    </location>
</feature>
<gene>
    <name evidence="2" type="ORF">FNZ23_17135</name>
</gene>
<proteinExistence type="predicted"/>
<protein>
    <submittedName>
        <fullName evidence="2">Helix-turn-helix transcriptional regulator</fullName>
    </submittedName>
</protein>
<dbReference type="Proteomes" id="UP000320888">
    <property type="component" value="Unassembled WGS sequence"/>
</dbReference>
<dbReference type="AlphaFoldDB" id="A0A553ZAI0"/>
<accession>A0A553ZAI0</accession>
<comment type="caution">
    <text evidence="2">The sequence shown here is derived from an EMBL/GenBank/DDBJ whole genome shotgun (WGS) entry which is preliminary data.</text>
</comment>
<evidence type="ECO:0000313" key="3">
    <source>
        <dbReference type="Proteomes" id="UP000320888"/>
    </source>
</evidence>